<dbReference type="RefSeq" id="WP_242943180.1">
    <property type="nucleotide sequence ID" value="NZ_FOCG01000003.1"/>
</dbReference>
<protein>
    <submittedName>
        <fullName evidence="6">Putative sporulation protein YtaF</fullName>
    </submittedName>
</protein>
<feature type="transmembrane region" description="Helical" evidence="5">
    <location>
        <begin position="139"/>
        <end position="160"/>
    </location>
</feature>
<keyword evidence="2 5" id="KW-0812">Transmembrane</keyword>
<keyword evidence="3 5" id="KW-1133">Transmembrane helix</keyword>
<feature type="transmembrane region" description="Helical" evidence="5">
    <location>
        <begin position="41"/>
        <end position="63"/>
    </location>
</feature>
<feature type="transmembrane region" description="Helical" evidence="5">
    <location>
        <begin position="69"/>
        <end position="88"/>
    </location>
</feature>
<proteinExistence type="predicted"/>
<evidence type="ECO:0000256" key="1">
    <source>
        <dbReference type="ARBA" id="ARBA00022475"/>
    </source>
</evidence>
<dbReference type="PANTHER" id="PTHR35529">
    <property type="entry name" value="MANGANESE EFFLUX PUMP MNTP-RELATED"/>
    <property type="match status" value="1"/>
</dbReference>
<keyword evidence="4 5" id="KW-0472">Membrane</keyword>
<name>A0A1H8DSE0_9FIRM</name>
<evidence type="ECO:0000256" key="5">
    <source>
        <dbReference type="SAM" id="Phobius"/>
    </source>
</evidence>
<evidence type="ECO:0000256" key="3">
    <source>
        <dbReference type="ARBA" id="ARBA00022989"/>
    </source>
</evidence>
<sequence>MIFSVYSVFEAILLVTELSVDAFVASFAYGTNHIKIPFRSVVVINVICSFILAVTLILGAVLRPFISEAVTKAICFVILLLLGVAKLFDSSIKSCIRKHNGINKEFNFSVFQLRCILSIYADPEDADRDCSRLLSPAEAASLAVALSLDGLAVGFGAGLADVSITQVVFFSLILGTLAVEVGCFLGNKIAQKLNLNLSWLSGALLLLLAVMKL</sequence>
<reference evidence="6 7" key="1">
    <citation type="submission" date="2016-10" db="EMBL/GenBank/DDBJ databases">
        <authorList>
            <person name="de Groot N.N."/>
        </authorList>
    </citation>
    <scope>NUCLEOTIDE SEQUENCE [LARGE SCALE GENOMIC DNA]</scope>
    <source>
        <strain evidence="6 7">CGMCC 1.5070</strain>
    </source>
</reference>
<dbReference type="EMBL" id="FOCG01000003">
    <property type="protein sequence ID" value="SEN10150.1"/>
    <property type="molecule type" value="Genomic_DNA"/>
</dbReference>
<keyword evidence="7" id="KW-1185">Reference proteome</keyword>
<dbReference type="Proteomes" id="UP000199158">
    <property type="component" value="Unassembled WGS sequence"/>
</dbReference>
<evidence type="ECO:0000313" key="7">
    <source>
        <dbReference type="Proteomes" id="UP000199158"/>
    </source>
</evidence>
<dbReference type="Pfam" id="PF02659">
    <property type="entry name" value="Mntp"/>
    <property type="match status" value="1"/>
</dbReference>
<dbReference type="InterPro" id="IPR003810">
    <property type="entry name" value="Mntp/YtaF"/>
</dbReference>
<dbReference type="InterPro" id="IPR014205">
    <property type="entry name" value="Spore_YtaF"/>
</dbReference>
<feature type="transmembrane region" description="Helical" evidence="5">
    <location>
        <begin position="6"/>
        <end position="29"/>
    </location>
</feature>
<feature type="transmembrane region" description="Helical" evidence="5">
    <location>
        <begin position="193"/>
        <end position="211"/>
    </location>
</feature>
<organism evidence="6 7">
    <name type="scientific">Hydrogenoanaerobacterium saccharovorans</name>
    <dbReference type="NCBI Taxonomy" id="474960"/>
    <lineage>
        <taxon>Bacteria</taxon>
        <taxon>Bacillati</taxon>
        <taxon>Bacillota</taxon>
        <taxon>Clostridia</taxon>
        <taxon>Eubacteriales</taxon>
        <taxon>Oscillospiraceae</taxon>
        <taxon>Hydrogenoanaerobacterium</taxon>
    </lineage>
</organism>
<dbReference type="STRING" id="474960.SAMN05216180_2771"/>
<dbReference type="PANTHER" id="PTHR35529:SF2">
    <property type="entry name" value="SPORULATION PROTEIN YTAF-RELATED"/>
    <property type="match status" value="1"/>
</dbReference>
<dbReference type="AlphaFoldDB" id="A0A1H8DSE0"/>
<dbReference type="NCBIfam" id="TIGR02840">
    <property type="entry name" value="spore_YtaF"/>
    <property type="match status" value="1"/>
</dbReference>
<accession>A0A1H8DSE0</accession>
<evidence type="ECO:0000256" key="4">
    <source>
        <dbReference type="ARBA" id="ARBA00023136"/>
    </source>
</evidence>
<evidence type="ECO:0000256" key="2">
    <source>
        <dbReference type="ARBA" id="ARBA00022692"/>
    </source>
</evidence>
<keyword evidence="1" id="KW-1003">Cell membrane</keyword>
<evidence type="ECO:0000313" key="6">
    <source>
        <dbReference type="EMBL" id="SEN10150.1"/>
    </source>
</evidence>
<gene>
    <name evidence="6" type="ORF">SAMN05216180_2771</name>
</gene>
<feature type="transmembrane region" description="Helical" evidence="5">
    <location>
        <begin position="166"/>
        <end position="186"/>
    </location>
</feature>